<reference evidence="1" key="2">
    <citation type="journal article" date="2023" name="Curr. Microbiol.">
        <title>Neisseria montereyensis sp. nov., Isolated from Oropharynx of California Sea Lion (Zalophus californianus): Genomic, Phylogenetic, and Phenotypic Study.</title>
        <authorList>
            <person name="Volokhov D.V."/>
            <person name="Zagorodnyaya T.A."/>
            <person name="Furtak V.A."/>
            <person name="Nattanmai G."/>
            <person name="Randall L."/>
            <person name="Jose S."/>
            <person name="Gao Y."/>
            <person name="Gulland F.M."/>
            <person name="Eisenberg T."/>
            <person name="Delmonte P."/>
            <person name="Blom J."/>
            <person name="Mitchell K.K."/>
        </authorList>
    </citation>
    <scope>NUCLEOTIDE SEQUENCE</scope>
    <source>
        <strain evidence="1">CSL10203-ORH2</strain>
    </source>
</reference>
<comment type="caution">
    <text evidence="1">The sequence shown here is derived from an EMBL/GenBank/DDBJ whole genome shotgun (WGS) entry which is preliminary data.</text>
</comment>
<name>A0ABT2F9T8_9NEIS</name>
<protein>
    <submittedName>
        <fullName evidence="1">Uncharacterized protein</fullName>
    </submittedName>
</protein>
<dbReference type="RefSeq" id="WP_259290750.1">
    <property type="nucleotide sequence ID" value="NZ_JANUXW010000001.1"/>
</dbReference>
<reference evidence="1" key="1">
    <citation type="submission" date="2022-08" db="EMBL/GenBank/DDBJ databases">
        <authorList>
            <person name="Volokhov D.V."/>
            <person name="Furtak V.A."/>
            <person name="Zagorodnyaya T.A."/>
        </authorList>
    </citation>
    <scope>NUCLEOTIDE SEQUENCE</scope>
    <source>
        <strain evidence="1">CSL10203-ORH2</strain>
    </source>
</reference>
<organism evidence="1 2">
    <name type="scientific">Neisseria montereyensis</name>
    <dbReference type="NCBI Taxonomy" id="2973938"/>
    <lineage>
        <taxon>Bacteria</taxon>
        <taxon>Pseudomonadati</taxon>
        <taxon>Pseudomonadota</taxon>
        <taxon>Betaproteobacteria</taxon>
        <taxon>Neisseriales</taxon>
        <taxon>Neisseriaceae</taxon>
        <taxon>Neisseria</taxon>
    </lineage>
</organism>
<accession>A0ABT2F9T8</accession>
<dbReference type="Proteomes" id="UP001166947">
    <property type="component" value="Unassembled WGS sequence"/>
</dbReference>
<keyword evidence="2" id="KW-1185">Reference proteome</keyword>
<proteinExistence type="predicted"/>
<gene>
    <name evidence="1" type="ORF">NXS09_01275</name>
</gene>
<evidence type="ECO:0000313" key="1">
    <source>
        <dbReference type="EMBL" id="MCS4532932.1"/>
    </source>
</evidence>
<dbReference type="EMBL" id="JANUXW010000001">
    <property type="protein sequence ID" value="MCS4532932.1"/>
    <property type="molecule type" value="Genomic_DNA"/>
</dbReference>
<sequence>MIQYFHHINRFVGYQYPTYACFQTACTGGLNIRPYLPIGNVTSTAHAQTTQSRLYFTDSAIQTTGGYAIRPYKHSITHAGRILESDINTLSP</sequence>
<evidence type="ECO:0000313" key="2">
    <source>
        <dbReference type="Proteomes" id="UP001166947"/>
    </source>
</evidence>